<gene>
    <name evidence="3" type="ORF">EXU30_08325</name>
</gene>
<evidence type="ECO:0000313" key="3">
    <source>
        <dbReference type="EMBL" id="QBF82693.1"/>
    </source>
</evidence>
<dbReference type="AlphaFoldDB" id="A0A411PGL0"/>
<accession>A0A411PGL0</accession>
<evidence type="ECO:0000313" key="4">
    <source>
        <dbReference type="Proteomes" id="UP000291106"/>
    </source>
</evidence>
<reference evidence="3 4" key="1">
    <citation type="submission" date="2019-02" db="EMBL/GenBank/DDBJ databases">
        <title>Shewanella sp. D4-2 isolated from Dokdo Island.</title>
        <authorList>
            <person name="Baek K."/>
        </authorList>
    </citation>
    <scope>NUCLEOTIDE SEQUENCE [LARGE SCALE GENOMIC DNA]</scope>
    <source>
        <strain evidence="3 4">D4-2</strain>
    </source>
</reference>
<feature type="chain" id="PRO_5019219134" evidence="2">
    <location>
        <begin position="29"/>
        <end position="163"/>
    </location>
</feature>
<dbReference type="RefSeq" id="WP_130599075.1">
    <property type="nucleotide sequence ID" value="NZ_CP036200.1"/>
</dbReference>
<keyword evidence="4" id="KW-1185">Reference proteome</keyword>
<dbReference type="EMBL" id="CP036200">
    <property type="protein sequence ID" value="QBF82693.1"/>
    <property type="molecule type" value="Genomic_DNA"/>
</dbReference>
<evidence type="ECO:0000256" key="1">
    <source>
        <dbReference type="SAM" id="MobiDB-lite"/>
    </source>
</evidence>
<sequence>MMQLIRPFAGVALVGAAAISIATLTACSASSDQQAVAPQASSQQSATVQQNTTAADKMVRKKPQPTPALVAKATDKGHLELSQAIASLLEIESVRIAKSAFTQSHQITLEHAAHKDANGNPIMGRVMSKPEQFSLFIEFGQCVVRRDSNLKTVVLKQTQCKFQ</sequence>
<protein>
    <submittedName>
        <fullName evidence="3">Uncharacterized protein</fullName>
    </submittedName>
</protein>
<dbReference type="KEGG" id="smai:EXU30_08325"/>
<feature type="compositionally biased region" description="Low complexity" evidence="1">
    <location>
        <begin position="38"/>
        <end position="55"/>
    </location>
</feature>
<dbReference type="OrthoDB" id="6272568at2"/>
<feature type="signal peptide" evidence="2">
    <location>
        <begin position="1"/>
        <end position="28"/>
    </location>
</feature>
<feature type="region of interest" description="Disordered" evidence="1">
    <location>
        <begin position="38"/>
        <end position="66"/>
    </location>
</feature>
<proteinExistence type="predicted"/>
<dbReference type="Proteomes" id="UP000291106">
    <property type="component" value="Chromosome"/>
</dbReference>
<keyword evidence="2" id="KW-0732">Signal</keyword>
<evidence type="ECO:0000256" key="2">
    <source>
        <dbReference type="SAM" id="SignalP"/>
    </source>
</evidence>
<name>A0A411PGL0_9GAMM</name>
<dbReference type="PROSITE" id="PS51257">
    <property type="entry name" value="PROKAR_LIPOPROTEIN"/>
    <property type="match status" value="1"/>
</dbReference>
<organism evidence="3 4">
    <name type="scientific">Shewanella maritima</name>
    <dbReference type="NCBI Taxonomy" id="2520507"/>
    <lineage>
        <taxon>Bacteria</taxon>
        <taxon>Pseudomonadati</taxon>
        <taxon>Pseudomonadota</taxon>
        <taxon>Gammaproteobacteria</taxon>
        <taxon>Alteromonadales</taxon>
        <taxon>Shewanellaceae</taxon>
        <taxon>Shewanella</taxon>
    </lineage>
</organism>